<gene>
    <name evidence="2" type="ORF">ACMU_02600</name>
</gene>
<proteinExistence type="predicted"/>
<sequence>MTGAAPVGSAMPVAGTNIPLATEHLVGSLLLEADFGRARPTEHTLLTLQMSDPMRSHMSFHLSVDGALTFARRIGSDHRQVTMKTGTSGLEGPVRITCHWDVPANRGLLTMEAISDGVMVQKPFASPLPILAGEARALSRAEGGVTVSSAIRSISLSDCREPVGLAPCLGPNAPVLTPGGYRPVQELRAGDKITNYAGETQRIAWIGSVDAPAGGQFQPVRLNTPYFGLITDILVGPEARVMVSGPEVEYLFGDESVLVEARALLQTGFAKRERAGLTMRYYQILLEDHDILDVAGAPVESLFIGNLAAMPDVLATTILEDQPAALLPKHKRLAFRALRDYEAFTLRAALLSR</sequence>
<dbReference type="AlphaFoldDB" id="A0A037ZRG1"/>
<reference evidence="2 3" key="1">
    <citation type="submission" date="2014-03" db="EMBL/GenBank/DDBJ databases">
        <title>Draft Genome Sequence of Actibacterium mucosum KCTC 23349, a Marine Alphaproteobacterium with Complex Ionic Requirements Isolated from Mediterranean Seawater at Malvarrosa Beach, Valencia, Spain.</title>
        <authorList>
            <person name="Arahal D.R."/>
            <person name="Shao Z."/>
            <person name="Lai Q."/>
            <person name="Pujalte M.J."/>
        </authorList>
    </citation>
    <scope>NUCLEOTIDE SEQUENCE [LARGE SCALE GENOMIC DNA]</scope>
    <source>
        <strain evidence="2 3">KCTC 23349</strain>
    </source>
</reference>
<dbReference type="Pfam" id="PF13403">
    <property type="entry name" value="Hint_2"/>
    <property type="match status" value="1"/>
</dbReference>
<protein>
    <recommendedName>
        <fullName evidence="1">Hedgehog/Intein (Hint) domain-containing protein</fullName>
    </recommendedName>
</protein>
<dbReference type="STRING" id="1454373.ACMU_02600"/>
<dbReference type="InterPro" id="IPR036844">
    <property type="entry name" value="Hint_dom_sf"/>
</dbReference>
<name>A0A037ZRG1_9RHOB</name>
<keyword evidence="3" id="KW-1185">Reference proteome</keyword>
<evidence type="ECO:0000313" key="3">
    <source>
        <dbReference type="Proteomes" id="UP000026249"/>
    </source>
</evidence>
<organism evidence="2 3">
    <name type="scientific">Actibacterium mucosum KCTC 23349</name>
    <dbReference type="NCBI Taxonomy" id="1454373"/>
    <lineage>
        <taxon>Bacteria</taxon>
        <taxon>Pseudomonadati</taxon>
        <taxon>Pseudomonadota</taxon>
        <taxon>Alphaproteobacteria</taxon>
        <taxon>Rhodobacterales</taxon>
        <taxon>Roseobacteraceae</taxon>
        <taxon>Actibacterium</taxon>
    </lineage>
</organism>
<evidence type="ECO:0000259" key="1">
    <source>
        <dbReference type="Pfam" id="PF13403"/>
    </source>
</evidence>
<feature type="domain" description="Hedgehog/Intein (Hint)" evidence="1">
    <location>
        <begin position="167"/>
        <end position="305"/>
    </location>
</feature>
<dbReference type="Proteomes" id="UP000026249">
    <property type="component" value="Unassembled WGS sequence"/>
</dbReference>
<accession>A0A037ZRG1</accession>
<dbReference type="SUPFAM" id="SSF51294">
    <property type="entry name" value="Hedgehog/intein (Hint) domain"/>
    <property type="match status" value="1"/>
</dbReference>
<evidence type="ECO:0000313" key="2">
    <source>
        <dbReference type="EMBL" id="KAJ57412.1"/>
    </source>
</evidence>
<comment type="caution">
    <text evidence="2">The sequence shown here is derived from an EMBL/GenBank/DDBJ whole genome shotgun (WGS) entry which is preliminary data.</text>
</comment>
<dbReference type="OrthoDB" id="6305173at2"/>
<dbReference type="EMBL" id="JFKE01000001">
    <property type="protein sequence ID" value="KAJ57412.1"/>
    <property type="molecule type" value="Genomic_DNA"/>
</dbReference>
<dbReference type="InterPro" id="IPR028992">
    <property type="entry name" value="Hedgehog/Intein_dom"/>
</dbReference>